<evidence type="ECO:0000313" key="5">
    <source>
        <dbReference type="EMBL" id="KAI0294079.1"/>
    </source>
</evidence>
<keyword evidence="2" id="KW-0808">Transferase</keyword>
<accession>A0AAD4LY18</accession>
<dbReference type="GO" id="GO:0005524">
    <property type="term" value="F:ATP binding"/>
    <property type="evidence" value="ECO:0007669"/>
    <property type="project" value="InterPro"/>
</dbReference>
<proteinExistence type="predicted"/>
<evidence type="ECO:0000256" key="3">
    <source>
        <dbReference type="ARBA" id="ARBA00022777"/>
    </source>
</evidence>
<comment type="caution">
    <text evidence="5">The sequence shown here is derived from an EMBL/GenBank/DDBJ whole genome shotgun (WGS) entry which is preliminary data.</text>
</comment>
<dbReference type="InterPro" id="IPR004166">
    <property type="entry name" value="a-kinase_dom"/>
</dbReference>
<keyword evidence="3" id="KW-0418">Kinase</keyword>
<dbReference type="SUPFAM" id="SSF56112">
    <property type="entry name" value="Protein kinase-like (PK-like)"/>
    <property type="match status" value="1"/>
</dbReference>
<dbReference type="Gene3D" id="3.20.200.10">
    <property type="entry name" value="MHCK/EF2 kinase"/>
    <property type="match status" value="1"/>
</dbReference>
<dbReference type="EMBL" id="WTXG01000081">
    <property type="protein sequence ID" value="KAI0294079.1"/>
    <property type="molecule type" value="Genomic_DNA"/>
</dbReference>
<evidence type="ECO:0000313" key="6">
    <source>
        <dbReference type="Proteomes" id="UP001203297"/>
    </source>
</evidence>
<dbReference type="AlphaFoldDB" id="A0AAD4LY18"/>
<evidence type="ECO:0000256" key="1">
    <source>
        <dbReference type="ARBA" id="ARBA00022527"/>
    </source>
</evidence>
<dbReference type="InterPro" id="IPR011009">
    <property type="entry name" value="Kinase-like_dom_sf"/>
</dbReference>
<organism evidence="5 6">
    <name type="scientific">Multifurca ochricompacta</name>
    <dbReference type="NCBI Taxonomy" id="376703"/>
    <lineage>
        <taxon>Eukaryota</taxon>
        <taxon>Fungi</taxon>
        <taxon>Dikarya</taxon>
        <taxon>Basidiomycota</taxon>
        <taxon>Agaricomycotina</taxon>
        <taxon>Agaricomycetes</taxon>
        <taxon>Russulales</taxon>
        <taxon>Russulaceae</taxon>
        <taxon>Multifurca</taxon>
    </lineage>
</organism>
<reference evidence="5" key="1">
    <citation type="journal article" date="2022" name="New Phytol.">
        <title>Evolutionary transition to the ectomycorrhizal habit in the genomes of a hyperdiverse lineage of mushroom-forming fungi.</title>
        <authorList>
            <person name="Looney B."/>
            <person name="Miyauchi S."/>
            <person name="Morin E."/>
            <person name="Drula E."/>
            <person name="Courty P.E."/>
            <person name="Kohler A."/>
            <person name="Kuo A."/>
            <person name="LaButti K."/>
            <person name="Pangilinan J."/>
            <person name="Lipzen A."/>
            <person name="Riley R."/>
            <person name="Andreopoulos W."/>
            <person name="He G."/>
            <person name="Johnson J."/>
            <person name="Nolan M."/>
            <person name="Tritt A."/>
            <person name="Barry K.W."/>
            <person name="Grigoriev I.V."/>
            <person name="Nagy L.G."/>
            <person name="Hibbett D."/>
            <person name="Henrissat B."/>
            <person name="Matheny P.B."/>
            <person name="Labbe J."/>
            <person name="Martin F.M."/>
        </authorList>
    </citation>
    <scope>NUCLEOTIDE SEQUENCE</scope>
    <source>
        <strain evidence="5">BPL690</strain>
    </source>
</reference>
<protein>
    <submittedName>
        <fullName evidence="5">Alpha-kinase family-domain-containing protein</fullName>
    </submittedName>
</protein>
<feature type="domain" description="Alpha-type protein kinase" evidence="4">
    <location>
        <begin position="1"/>
        <end position="170"/>
    </location>
</feature>
<dbReference type="GO" id="GO:0004674">
    <property type="term" value="F:protein serine/threonine kinase activity"/>
    <property type="evidence" value="ECO:0007669"/>
    <property type="project" value="UniProtKB-KW"/>
</dbReference>
<keyword evidence="6" id="KW-1185">Reference proteome</keyword>
<name>A0AAD4LY18_9AGAM</name>
<dbReference type="Pfam" id="PF02816">
    <property type="entry name" value="Alpha_kinase"/>
    <property type="match status" value="1"/>
</dbReference>
<evidence type="ECO:0000259" key="4">
    <source>
        <dbReference type="PROSITE" id="PS51158"/>
    </source>
</evidence>
<dbReference type="Proteomes" id="UP001203297">
    <property type="component" value="Unassembled WGS sequence"/>
</dbReference>
<dbReference type="PROSITE" id="PS51158">
    <property type="entry name" value="ALPHA_KINASE"/>
    <property type="match status" value="1"/>
</dbReference>
<sequence length="189" mass="21429">MEIACLVWARVLLNLVYKFIDKSITSHGVPPFQIPRMRFVEASLAIECVTSEFDGARAFLLEEVIGGDEGHFRKYLNNVSAAPVSFTNEDDEEQAEFLTFSQHVQYFKTKKMAFVADYQGGNSILSDPQIVTDSELGYIFAEGNVPSSHQSFETHHRCNRFCKFFQVPTDYDIWESKGSLIHSIDSLAL</sequence>
<evidence type="ECO:0000256" key="2">
    <source>
        <dbReference type="ARBA" id="ARBA00022679"/>
    </source>
</evidence>
<gene>
    <name evidence="5" type="ORF">B0F90DRAFT_1940702</name>
</gene>
<keyword evidence="1" id="KW-0723">Serine/threonine-protein kinase</keyword>